<keyword evidence="1" id="KW-0489">Methyltransferase</keyword>
<dbReference type="InterPro" id="IPR051422">
    <property type="entry name" value="AlkB_tRNA_MeTrf/Diox"/>
</dbReference>
<dbReference type="AlphaFoldDB" id="A0A2X0PKR6"/>
<feature type="compositionally biased region" description="Basic and acidic residues" evidence="3">
    <location>
        <begin position="338"/>
        <end position="350"/>
    </location>
</feature>
<dbReference type="GO" id="GO:0005634">
    <property type="term" value="C:nucleus"/>
    <property type="evidence" value="ECO:0007669"/>
    <property type="project" value="TreeGrafter"/>
</dbReference>
<evidence type="ECO:0000256" key="1">
    <source>
        <dbReference type="ARBA" id="ARBA00022603"/>
    </source>
</evidence>
<dbReference type="Gene3D" id="3.40.50.150">
    <property type="entry name" value="Vaccinia Virus protein VP39"/>
    <property type="match status" value="1"/>
</dbReference>
<name>A0A2X0PKR6_9BASI</name>
<evidence type="ECO:0000256" key="2">
    <source>
        <dbReference type="ARBA" id="ARBA00022679"/>
    </source>
</evidence>
<protein>
    <submittedName>
        <fullName evidence="4">BQ5605_C021g09265 protein</fullName>
    </submittedName>
</protein>
<dbReference type="PANTHER" id="PTHR13069:SF21">
    <property type="entry name" value="ALKYLATED DNA REPAIR PROTEIN ALKB HOMOLOG 8"/>
    <property type="match status" value="1"/>
</dbReference>
<keyword evidence="5" id="KW-1185">Reference proteome</keyword>
<dbReference type="GO" id="GO:0106335">
    <property type="term" value="F:tRNA (5-carboxymethyluridine(34)-5-O)-methyltransferase activity"/>
    <property type="evidence" value="ECO:0007669"/>
    <property type="project" value="TreeGrafter"/>
</dbReference>
<keyword evidence="2" id="KW-0808">Transferase</keyword>
<evidence type="ECO:0000256" key="3">
    <source>
        <dbReference type="SAM" id="MobiDB-lite"/>
    </source>
</evidence>
<dbReference type="Proteomes" id="UP000249464">
    <property type="component" value="Unassembled WGS sequence"/>
</dbReference>
<evidence type="ECO:0000313" key="5">
    <source>
        <dbReference type="Proteomes" id="UP000249464"/>
    </source>
</evidence>
<organism evidence="4 5">
    <name type="scientific">Microbotryum silenes-dioicae</name>
    <dbReference type="NCBI Taxonomy" id="796604"/>
    <lineage>
        <taxon>Eukaryota</taxon>
        <taxon>Fungi</taxon>
        <taxon>Dikarya</taxon>
        <taxon>Basidiomycota</taxon>
        <taxon>Pucciniomycotina</taxon>
        <taxon>Microbotryomycetes</taxon>
        <taxon>Microbotryales</taxon>
        <taxon>Microbotryaceae</taxon>
        <taxon>Microbotryum</taxon>
    </lineage>
</organism>
<sequence>MPDHSPTFEAQHVHLVYEHIASDFSRTRHSTWPFVQQWLQRLNENSLILDAGCGNGKYLGVDSVLSSSDRPGPIPPHVMYKNKGVKPKGKQVASMEDSVAASRTITQGKAVSEPAELEPTTEARDLDPSLDPPPSASSKSNKAILSIGLDMSLGLLTIASKEKGHEVVRGDCFDLGCWRIGAFLALGVFQDHAISIATIHHFATQARRIESVKASTDPFPPPPPPQQLIKVITPSTTSTLTSPHKLLIVVWALEQDPALSGFGSARKKSKVKGGAVRVDEFLEHESKEEGVGDGFNEGKVGREDERDVFVPWELQRKEEGIAKAKGTRREKAGKKGKGPQDEETVKKEEEQSANVVEDETPAKIKEQTFQRYYHLFKHGELTDLVKAAAEELGASFEGAAEVDAEGERIGAMGELITEEDERRVFWVRMKEERWERENWVGDIELEWRSGSARGR</sequence>
<dbReference type="GO" id="GO:0000049">
    <property type="term" value="F:tRNA binding"/>
    <property type="evidence" value="ECO:0007669"/>
    <property type="project" value="TreeGrafter"/>
</dbReference>
<feature type="region of interest" description="Disordered" evidence="3">
    <location>
        <begin position="95"/>
        <end position="139"/>
    </location>
</feature>
<dbReference type="GO" id="GO:0002098">
    <property type="term" value="P:tRNA wobble uridine modification"/>
    <property type="evidence" value="ECO:0007669"/>
    <property type="project" value="TreeGrafter"/>
</dbReference>
<accession>A0A2X0PKR6</accession>
<feature type="region of interest" description="Disordered" evidence="3">
    <location>
        <begin position="320"/>
        <end position="358"/>
    </location>
</feature>
<dbReference type="EMBL" id="FQNC01000083">
    <property type="protein sequence ID" value="SGZ20350.1"/>
    <property type="molecule type" value="Genomic_DNA"/>
</dbReference>
<feature type="compositionally biased region" description="Basic and acidic residues" evidence="3">
    <location>
        <begin position="320"/>
        <end position="330"/>
    </location>
</feature>
<proteinExistence type="predicted"/>
<dbReference type="PANTHER" id="PTHR13069">
    <property type="entry name" value="ALKYLATED DNA REPAIR PROTEIN ALKB HOMOLOG 8"/>
    <property type="match status" value="1"/>
</dbReference>
<dbReference type="GO" id="GO:0030488">
    <property type="term" value="P:tRNA methylation"/>
    <property type="evidence" value="ECO:0007669"/>
    <property type="project" value="TreeGrafter"/>
</dbReference>
<reference evidence="4 5" key="1">
    <citation type="submission" date="2016-11" db="EMBL/GenBank/DDBJ databases">
        <authorList>
            <person name="Jaros S."/>
            <person name="Januszkiewicz K."/>
            <person name="Wedrychowicz H."/>
        </authorList>
    </citation>
    <scope>NUCLEOTIDE SEQUENCE [LARGE SCALE GENOMIC DNA]</scope>
</reference>
<dbReference type="InterPro" id="IPR029063">
    <property type="entry name" value="SAM-dependent_MTases_sf"/>
</dbReference>
<dbReference type="STRING" id="796604.A0A2X0PKR6"/>
<evidence type="ECO:0000313" key="4">
    <source>
        <dbReference type="EMBL" id="SGZ20350.1"/>
    </source>
</evidence>
<gene>
    <name evidence="4" type="primary">BQ5605_C021g09265</name>
    <name evidence="4" type="ORF">BQ5605_C021G09265</name>
</gene>
<dbReference type="GO" id="GO:0005737">
    <property type="term" value="C:cytoplasm"/>
    <property type="evidence" value="ECO:0007669"/>
    <property type="project" value="TreeGrafter"/>
</dbReference>